<dbReference type="SMART" id="SM00223">
    <property type="entry name" value="APPLE"/>
    <property type="match status" value="1"/>
</dbReference>
<dbReference type="Gene3D" id="3.50.4.10">
    <property type="entry name" value="Hepatocyte Growth Factor"/>
    <property type="match status" value="2"/>
</dbReference>
<dbReference type="SUPFAM" id="SSF57414">
    <property type="entry name" value="Hairpin loop containing domain-like"/>
    <property type="match status" value="1"/>
</dbReference>
<evidence type="ECO:0000313" key="5">
    <source>
        <dbReference type="Proteomes" id="UP000243217"/>
    </source>
</evidence>
<comment type="caution">
    <text evidence="4">The sequence shown here is derived from an EMBL/GenBank/DDBJ whole genome shotgun (WGS) entry which is preliminary data.</text>
</comment>
<keyword evidence="2" id="KW-1015">Disulfide bond</keyword>
<feature type="non-terminal residue" evidence="4">
    <location>
        <position position="1"/>
    </location>
</feature>
<protein>
    <recommendedName>
        <fullName evidence="3">Apple domain-containing protein</fullName>
    </recommendedName>
</protein>
<organism evidence="4 5">
    <name type="scientific">Thraustotheca clavata</name>
    <dbReference type="NCBI Taxonomy" id="74557"/>
    <lineage>
        <taxon>Eukaryota</taxon>
        <taxon>Sar</taxon>
        <taxon>Stramenopiles</taxon>
        <taxon>Oomycota</taxon>
        <taxon>Saprolegniomycetes</taxon>
        <taxon>Saprolegniales</taxon>
        <taxon>Achlyaceae</taxon>
        <taxon>Thraustotheca</taxon>
    </lineage>
</organism>
<reference evidence="4 5" key="1">
    <citation type="journal article" date="2014" name="Genome Biol. Evol.">
        <title>The secreted proteins of Achlya hypogyna and Thraustotheca clavata identify the ancestral oomycete secretome and reveal gene acquisitions by horizontal gene transfer.</title>
        <authorList>
            <person name="Misner I."/>
            <person name="Blouin N."/>
            <person name="Leonard G."/>
            <person name="Richards T.A."/>
            <person name="Lane C.E."/>
        </authorList>
    </citation>
    <scope>NUCLEOTIDE SEQUENCE [LARGE SCALE GENOMIC DNA]</scope>
    <source>
        <strain evidence="4 5">ATCC 34112</strain>
    </source>
</reference>
<dbReference type="GO" id="GO:0006508">
    <property type="term" value="P:proteolysis"/>
    <property type="evidence" value="ECO:0007669"/>
    <property type="project" value="InterPro"/>
</dbReference>
<sequence>STQRASPNDCCADCTATPGCKLYVWNNANGGTCWLKNAKGAQSSQPGAYAASYGTPPQGCTNYQPNAHPLMIVVLIWGCKLYVWNNANGGTCWLKNAQGPASSQPGAYSASIPSSTGSCGAVIPNTDFTGQDVGNVPGSTPAQCCAACLSNKACKCLQHFGTTFSGSNAPHAATGVTAATVNKCSALQSNVDYAGNDIANAPSADASGCCALCRNTNGCKAFSWYQGVCYFKSAQGSSVNKAGVVSAVVVM</sequence>
<feature type="domain" description="Apple" evidence="3">
    <location>
        <begin position="184"/>
        <end position="251"/>
    </location>
</feature>
<dbReference type="Proteomes" id="UP000243217">
    <property type="component" value="Unassembled WGS sequence"/>
</dbReference>
<dbReference type="STRING" id="74557.A0A1V9YHU4"/>
<gene>
    <name evidence="4" type="ORF">THRCLA_23045</name>
</gene>
<evidence type="ECO:0000256" key="1">
    <source>
        <dbReference type="ARBA" id="ARBA00022737"/>
    </source>
</evidence>
<dbReference type="PANTHER" id="PTHR33946:SF4">
    <property type="entry name" value="COAGULATION FACTOR XI"/>
    <property type="match status" value="1"/>
</dbReference>
<dbReference type="InterPro" id="IPR003609">
    <property type="entry name" value="Pan_app"/>
</dbReference>
<keyword evidence="1" id="KW-0677">Repeat</keyword>
<accession>A0A1V9YHU4</accession>
<dbReference type="AlphaFoldDB" id="A0A1V9YHU4"/>
<dbReference type="Pfam" id="PF14295">
    <property type="entry name" value="PAN_4"/>
    <property type="match status" value="3"/>
</dbReference>
<evidence type="ECO:0000259" key="3">
    <source>
        <dbReference type="PROSITE" id="PS50948"/>
    </source>
</evidence>
<dbReference type="InterPro" id="IPR000177">
    <property type="entry name" value="Apple"/>
</dbReference>
<dbReference type="GO" id="GO:0005576">
    <property type="term" value="C:extracellular region"/>
    <property type="evidence" value="ECO:0007669"/>
    <property type="project" value="InterPro"/>
</dbReference>
<dbReference type="PROSITE" id="PS50948">
    <property type="entry name" value="PAN"/>
    <property type="match status" value="1"/>
</dbReference>
<dbReference type="OrthoDB" id="63806at2759"/>
<dbReference type="PANTHER" id="PTHR33946">
    <property type="match status" value="1"/>
</dbReference>
<name>A0A1V9YHU4_9STRA</name>
<evidence type="ECO:0000256" key="2">
    <source>
        <dbReference type="ARBA" id="ARBA00023157"/>
    </source>
</evidence>
<dbReference type="EMBL" id="JNBS01003809">
    <property type="protein sequence ID" value="OQR85289.1"/>
    <property type="molecule type" value="Genomic_DNA"/>
</dbReference>
<proteinExistence type="predicted"/>
<evidence type="ECO:0000313" key="4">
    <source>
        <dbReference type="EMBL" id="OQR85289.1"/>
    </source>
</evidence>
<keyword evidence="5" id="KW-1185">Reference proteome</keyword>
<dbReference type="CDD" id="cd01100">
    <property type="entry name" value="APPLE_Factor_XI_like"/>
    <property type="match status" value="1"/>
</dbReference>